<keyword evidence="11" id="KW-0716">Sensory transduction</keyword>
<dbReference type="RefSeq" id="XP_025032184.1">
    <property type="nucleotide sequence ID" value="XM_025176416.1"/>
</dbReference>
<feature type="transmembrane region" description="Helical" evidence="11">
    <location>
        <begin position="256"/>
        <end position="280"/>
    </location>
</feature>
<dbReference type="SUPFAM" id="SSF81321">
    <property type="entry name" value="Family A G protein-coupled receptor-like"/>
    <property type="match status" value="1"/>
</dbReference>
<dbReference type="PROSITE" id="PS00237">
    <property type="entry name" value="G_PROTEIN_RECEP_F1_1"/>
    <property type="match status" value="1"/>
</dbReference>
<dbReference type="Pfam" id="PF13853">
    <property type="entry name" value="7tm_4"/>
    <property type="match status" value="1"/>
</dbReference>
<dbReference type="PANTHER" id="PTHR26452">
    <property type="entry name" value="OLFACTORY RECEPTOR"/>
    <property type="match status" value="1"/>
</dbReference>
<evidence type="ECO:0000256" key="11">
    <source>
        <dbReference type="RuleBase" id="RU363047"/>
    </source>
</evidence>
<keyword evidence="2 11" id="KW-1003">Cell membrane</keyword>
<proteinExistence type="inferred from homology"/>
<keyword evidence="3 10" id="KW-0812">Transmembrane</keyword>
<comment type="subcellular location">
    <subcellularLocation>
        <location evidence="1 11">Cell membrane</location>
        <topology evidence="1 11">Multi-pass membrane protein</topology>
    </subcellularLocation>
</comment>
<feature type="transmembrane region" description="Helical" evidence="11">
    <location>
        <begin position="157"/>
        <end position="179"/>
    </location>
</feature>
<comment type="similarity">
    <text evidence="10">Belongs to the G-protein coupled receptor 1 family.</text>
</comment>
<evidence type="ECO:0000256" key="5">
    <source>
        <dbReference type="ARBA" id="ARBA00022989"/>
    </source>
</evidence>
<sequence>MDSGEFFSTLQQGVLRAPSTHEGMCHLKKGRMIGISRCNKGSTDASLPLLPQDLMFPESPGLENQTAITEFILLGLSNDPHIEDSLFFLFMIIFLVTILGNITVILVIKSEFHLQTPMFFFLSHLAFVDIWYSSITVPRMLANFATKQKTISWEGCIAQVFFILQTGCTEVFILSAMGYDRYVAICEPLHYSRYLTREICSKMVGGAWLLGFFYSMLNALPLLNLSFCSNNIIRHYACELPSLLALSCTDILANHIILLISLLAVSVSSFLITLVSYIYIISAIMKINSAEGRQKTFSTCSSHLIVVGLYYITGFVCYVKPSSESLMDLDKVISIQYSILTPMLNPIIYSLKNKEIRSGVQKLFGKCGPILYPPNNIHSF</sequence>
<evidence type="ECO:0000256" key="8">
    <source>
        <dbReference type="ARBA" id="ARBA00023170"/>
    </source>
</evidence>
<feature type="transmembrane region" description="Helical" evidence="11">
    <location>
        <begin position="333"/>
        <end position="351"/>
    </location>
</feature>
<dbReference type="GO" id="GO:0005886">
    <property type="term" value="C:plasma membrane"/>
    <property type="evidence" value="ECO:0007669"/>
    <property type="project" value="UniProtKB-SubCell"/>
</dbReference>
<dbReference type="GeneID" id="107326604"/>
<dbReference type="AlphaFoldDB" id="A0A9F5IV51"/>
<keyword evidence="4 11" id="KW-0552">Olfaction</keyword>
<dbReference type="CDD" id="cd15229">
    <property type="entry name" value="7tmA_OR8S1-like"/>
    <property type="match status" value="1"/>
</dbReference>
<dbReference type="PROSITE" id="PS50262">
    <property type="entry name" value="G_PROTEIN_RECEP_F1_2"/>
    <property type="match status" value="1"/>
</dbReference>
<evidence type="ECO:0000256" key="10">
    <source>
        <dbReference type="RuleBase" id="RU000688"/>
    </source>
</evidence>
<organism evidence="13 14">
    <name type="scientific">Python bivittatus</name>
    <name type="common">Burmese python</name>
    <name type="synonym">Python molurus bivittatus</name>
    <dbReference type="NCBI Taxonomy" id="176946"/>
    <lineage>
        <taxon>Eukaryota</taxon>
        <taxon>Metazoa</taxon>
        <taxon>Chordata</taxon>
        <taxon>Craniata</taxon>
        <taxon>Vertebrata</taxon>
        <taxon>Euteleostomi</taxon>
        <taxon>Lepidosauria</taxon>
        <taxon>Squamata</taxon>
        <taxon>Bifurcata</taxon>
        <taxon>Unidentata</taxon>
        <taxon>Episquamata</taxon>
        <taxon>Toxicofera</taxon>
        <taxon>Serpentes</taxon>
        <taxon>Henophidia</taxon>
        <taxon>Pythonidae</taxon>
        <taxon>Python</taxon>
    </lineage>
</organism>
<dbReference type="OrthoDB" id="5964498at2759"/>
<evidence type="ECO:0000256" key="4">
    <source>
        <dbReference type="ARBA" id="ARBA00022725"/>
    </source>
</evidence>
<dbReference type="InterPro" id="IPR050516">
    <property type="entry name" value="Olfactory_GPCR"/>
</dbReference>
<keyword evidence="8 10" id="KW-0675">Receptor</keyword>
<dbReference type="PRINTS" id="PR00237">
    <property type="entry name" value="GPCRRHODOPSN"/>
</dbReference>
<dbReference type="GO" id="GO:0004984">
    <property type="term" value="F:olfactory receptor activity"/>
    <property type="evidence" value="ECO:0007669"/>
    <property type="project" value="InterPro"/>
</dbReference>
<dbReference type="OMA" id="IRYLMPM"/>
<dbReference type="KEGG" id="pbi:107326604"/>
<protein>
    <recommendedName>
        <fullName evidence="11">Olfactory receptor</fullName>
    </recommendedName>
</protein>
<accession>A0A9F5IV51</accession>
<keyword evidence="9 10" id="KW-0807">Transducer</keyword>
<dbReference type="InterPro" id="IPR000276">
    <property type="entry name" value="GPCR_Rhodpsn"/>
</dbReference>
<evidence type="ECO:0000313" key="13">
    <source>
        <dbReference type="Proteomes" id="UP000695026"/>
    </source>
</evidence>
<evidence type="ECO:0000256" key="2">
    <source>
        <dbReference type="ARBA" id="ARBA00022475"/>
    </source>
</evidence>
<keyword evidence="5 11" id="KW-1133">Transmembrane helix</keyword>
<feature type="domain" description="G-protein coupled receptors family 1 profile" evidence="12">
    <location>
        <begin position="100"/>
        <end position="349"/>
    </location>
</feature>
<evidence type="ECO:0000256" key="9">
    <source>
        <dbReference type="ARBA" id="ARBA00023224"/>
    </source>
</evidence>
<gene>
    <name evidence="14" type="primary">LOC107326604</name>
</gene>
<evidence type="ECO:0000256" key="7">
    <source>
        <dbReference type="ARBA" id="ARBA00023136"/>
    </source>
</evidence>
<keyword evidence="6 10" id="KW-0297">G-protein coupled receptor</keyword>
<dbReference type="GO" id="GO:0004930">
    <property type="term" value="F:G protein-coupled receptor activity"/>
    <property type="evidence" value="ECO:0007669"/>
    <property type="project" value="UniProtKB-KW"/>
</dbReference>
<dbReference type="FunFam" id="1.20.1070.10:FF:000015">
    <property type="entry name" value="Olfactory receptor"/>
    <property type="match status" value="1"/>
</dbReference>
<dbReference type="InterPro" id="IPR000725">
    <property type="entry name" value="Olfact_rcpt"/>
</dbReference>
<evidence type="ECO:0000313" key="14">
    <source>
        <dbReference type="RefSeq" id="XP_025032184.1"/>
    </source>
</evidence>
<feature type="transmembrane region" description="Helical" evidence="11">
    <location>
        <begin position="301"/>
        <end position="321"/>
    </location>
</feature>
<evidence type="ECO:0000256" key="6">
    <source>
        <dbReference type="ARBA" id="ARBA00023040"/>
    </source>
</evidence>
<feature type="transmembrane region" description="Helical" evidence="11">
    <location>
        <begin position="119"/>
        <end position="137"/>
    </location>
</feature>
<dbReference type="Gene3D" id="1.20.1070.10">
    <property type="entry name" value="Rhodopsin 7-helix transmembrane proteins"/>
    <property type="match status" value="1"/>
</dbReference>
<name>A0A9F5IV51_PYTBI</name>
<evidence type="ECO:0000256" key="1">
    <source>
        <dbReference type="ARBA" id="ARBA00004651"/>
    </source>
</evidence>
<feature type="transmembrane region" description="Helical" evidence="11">
    <location>
        <begin position="199"/>
        <end position="217"/>
    </location>
</feature>
<feature type="transmembrane region" description="Helical" evidence="11">
    <location>
        <begin position="86"/>
        <end position="107"/>
    </location>
</feature>
<reference evidence="14" key="1">
    <citation type="submission" date="2025-08" db="UniProtKB">
        <authorList>
            <consortium name="RefSeq"/>
        </authorList>
    </citation>
    <scope>IDENTIFICATION</scope>
    <source>
        <tissue evidence="14">Liver</tissue>
    </source>
</reference>
<evidence type="ECO:0000256" key="3">
    <source>
        <dbReference type="ARBA" id="ARBA00022692"/>
    </source>
</evidence>
<keyword evidence="13" id="KW-1185">Reference proteome</keyword>
<keyword evidence="7 11" id="KW-0472">Membrane</keyword>
<dbReference type="PRINTS" id="PR00245">
    <property type="entry name" value="OLFACTORYR"/>
</dbReference>
<dbReference type="Proteomes" id="UP000695026">
    <property type="component" value="Unplaced"/>
</dbReference>
<dbReference type="InterPro" id="IPR017452">
    <property type="entry name" value="GPCR_Rhodpsn_7TM"/>
</dbReference>
<evidence type="ECO:0000259" key="12">
    <source>
        <dbReference type="PROSITE" id="PS50262"/>
    </source>
</evidence>